<sequence>MWVLRLSIALGRLPDELERVLTAAQLAEYQALVELDGPWWGEREASYLRQLCSVTAAAAGAQIPADQFQIEWTIGATPVNLLPSADGLALFADCFGLGIEETPA</sequence>
<evidence type="ECO:0000313" key="1">
    <source>
        <dbReference type="EMBL" id="MDY3558124.1"/>
    </source>
</evidence>
<evidence type="ECO:0000313" key="2">
    <source>
        <dbReference type="Proteomes" id="UP001272242"/>
    </source>
</evidence>
<dbReference type="EMBL" id="JAXBLV010000013">
    <property type="protein sequence ID" value="MDY3558124.1"/>
    <property type="molecule type" value="Genomic_DNA"/>
</dbReference>
<proteinExistence type="predicted"/>
<dbReference type="Proteomes" id="UP001272242">
    <property type="component" value="Unassembled WGS sequence"/>
</dbReference>
<gene>
    <name evidence="1" type="ORF">R5W23_000845</name>
</gene>
<dbReference type="RefSeq" id="WP_320685093.1">
    <property type="nucleotide sequence ID" value="NZ_JAXBLV010000013.1"/>
</dbReference>
<reference evidence="2" key="1">
    <citation type="journal article" date="2023" name="Mar. Drugs">
        <title>Gemmata algarum, a Novel Planctomycete Isolated from an Algal Mat, Displays Antimicrobial Activity.</title>
        <authorList>
            <person name="Kumar G."/>
            <person name="Kallscheuer N."/>
            <person name="Kashif M."/>
            <person name="Ahamad S."/>
            <person name="Jagadeeshwari U."/>
            <person name="Pannikurungottu S."/>
            <person name="Haufschild T."/>
            <person name="Kabuu M."/>
            <person name="Sasikala C."/>
            <person name="Jogler C."/>
            <person name="Ramana C."/>
        </authorList>
    </citation>
    <scope>NUCLEOTIDE SEQUENCE [LARGE SCALE GENOMIC DNA]</scope>
    <source>
        <strain evidence="2">JC673</strain>
    </source>
</reference>
<name>A0ABU5ET45_9BACT</name>
<organism evidence="1 2">
    <name type="scientific">Gemmata algarum</name>
    <dbReference type="NCBI Taxonomy" id="2975278"/>
    <lineage>
        <taxon>Bacteria</taxon>
        <taxon>Pseudomonadati</taxon>
        <taxon>Planctomycetota</taxon>
        <taxon>Planctomycetia</taxon>
        <taxon>Gemmatales</taxon>
        <taxon>Gemmataceae</taxon>
        <taxon>Gemmata</taxon>
    </lineage>
</organism>
<comment type="caution">
    <text evidence="1">The sequence shown here is derived from an EMBL/GenBank/DDBJ whole genome shotgun (WGS) entry which is preliminary data.</text>
</comment>
<accession>A0ABU5ET45</accession>
<protein>
    <submittedName>
        <fullName evidence="1">Uncharacterized protein</fullName>
    </submittedName>
</protein>
<keyword evidence="2" id="KW-1185">Reference proteome</keyword>